<name>A0ABR3J8X7_9AGAR</name>
<accession>A0ABR3J8X7</accession>
<organism evidence="6 7">
    <name type="scientific">Hohenbuehelia grisea</name>
    <dbReference type="NCBI Taxonomy" id="104357"/>
    <lineage>
        <taxon>Eukaryota</taxon>
        <taxon>Fungi</taxon>
        <taxon>Dikarya</taxon>
        <taxon>Basidiomycota</taxon>
        <taxon>Agaricomycotina</taxon>
        <taxon>Agaricomycetes</taxon>
        <taxon>Agaricomycetidae</taxon>
        <taxon>Agaricales</taxon>
        <taxon>Pleurotineae</taxon>
        <taxon>Pleurotaceae</taxon>
        <taxon>Hohenbuehelia</taxon>
    </lineage>
</organism>
<dbReference type="PANTHER" id="PTHR45856:SF25">
    <property type="entry name" value="FUNGAL LIPASE-LIKE DOMAIN-CONTAINING PROTEIN"/>
    <property type="match status" value="1"/>
</dbReference>
<comment type="similarity">
    <text evidence="2">Belongs to the AB hydrolase superfamily. Lipase family. Class 3 subfamily.</text>
</comment>
<dbReference type="InterPro" id="IPR051218">
    <property type="entry name" value="Sec_MonoDiacylglyc_Lipase"/>
</dbReference>
<keyword evidence="1" id="KW-1015">Disulfide bond</keyword>
<dbReference type="Proteomes" id="UP001556367">
    <property type="component" value="Unassembled WGS sequence"/>
</dbReference>
<proteinExistence type="inferred from homology"/>
<evidence type="ECO:0000256" key="2">
    <source>
        <dbReference type="ARBA" id="ARBA00043996"/>
    </source>
</evidence>
<gene>
    <name evidence="6" type="ORF">HGRIS_008418</name>
</gene>
<protein>
    <recommendedName>
        <fullName evidence="5">Fungal lipase-type domain-containing protein</fullName>
    </recommendedName>
</protein>
<comment type="catalytic activity">
    <reaction evidence="3">
        <text>a diacylglycerol + H2O = a monoacylglycerol + a fatty acid + H(+)</text>
        <dbReference type="Rhea" id="RHEA:32731"/>
        <dbReference type="ChEBI" id="CHEBI:15377"/>
        <dbReference type="ChEBI" id="CHEBI:15378"/>
        <dbReference type="ChEBI" id="CHEBI:17408"/>
        <dbReference type="ChEBI" id="CHEBI:18035"/>
        <dbReference type="ChEBI" id="CHEBI:28868"/>
    </reaction>
</comment>
<comment type="catalytic activity">
    <reaction evidence="4">
        <text>a monoacylglycerol + H2O = glycerol + a fatty acid + H(+)</text>
        <dbReference type="Rhea" id="RHEA:15245"/>
        <dbReference type="ChEBI" id="CHEBI:15377"/>
        <dbReference type="ChEBI" id="CHEBI:15378"/>
        <dbReference type="ChEBI" id="CHEBI:17408"/>
        <dbReference type="ChEBI" id="CHEBI:17754"/>
        <dbReference type="ChEBI" id="CHEBI:28868"/>
    </reaction>
</comment>
<dbReference type="SUPFAM" id="SSF53474">
    <property type="entry name" value="alpha/beta-Hydrolases"/>
    <property type="match status" value="1"/>
</dbReference>
<dbReference type="Gene3D" id="3.40.50.1820">
    <property type="entry name" value="alpha/beta hydrolase"/>
    <property type="match status" value="1"/>
</dbReference>
<feature type="domain" description="Fungal lipase-type" evidence="5">
    <location>
        <begin position="4"/>
        <end position="72"/>
    </location>
</feature>
<evidence type="ECO:0000256" key="4">
    <source>
        <dbReference type="ARBA" id="ARBA00048461"/>
    </source>
</evidence>
<dbReference type="InterPro" id="IPR002921">
    <property type="entry name" value="Fungal_lipase-type"/>
</dbReference>
<dbReference type="Pfam" id="PF01764">
    <property type="entry name" value="Lipase_3"/>
    <property type="match status" value="1"/>
</dbReference>
<evidence type="ECO:0000313" key="6">
    <source>
        <dbReference type="EMBL" id="KAL0951746.1"/>
    </source>
</evidence>
<evidence type="ECO:0000259" key="5">
    <source>
        <dbReference type="Pfam" id="PF01764"/>
    </source>
</evidence>
<evidence type="ECO:0000256" key="3">
    <source>
        <dbReference type="ARBA" id="ARBA00047591"/>
    </source>
</evidence>
<dbReference type="EMBL" id="JASNQZ010000011">
    <property type="protein sequence ID" value="KAL0951746.1"/>
    <property type="molecule type" value="Genomic_DNA"/>
</dbReference>
<reference evidence="7" key="1">
    <citation type="submission" date="2024-06" db="EMBL/GenBank/DDBJ databases">
        <title>Multi-omics analyses provide insights into the biosynthesis of the anticancer antibiotic pleurotin in Hohenbuehelia grisea.</title>
        <authorList>
            <person name="Weaver J.A."/>
            <person name="Alberti F."/>
        </authorList>
    </citation>
    <scope>NUCLEOTIDE SEQUENCE [LARGE SCALE GENOMIC DNA]</scope>
    <source>
        <strain evidence="7">T-177</strain>
    </source>
</reference>
<evidence type="ECO:0000256" key="1">
    <source>
        <dbReference type="ARBA" id="ARBA00023157"/>
    </source>
</evidence>
<evidence type="ECO:0000313" key="7">
    <source>
        <dbReference type="Proteomes" id="UP001556367"/>
    </source>
</evidence>
<dbReference type="PANTHER" id="PTHR45856">
    <property type="entry name" value="ALPHA/BETA-HYDROLASES SUPERFAMILY PROTEIN"/>
    <property type="match status" value="1"/>
</dbReference>
<keyword evidence="7" id="KW-1185">Reference proteome</keyword>
<dbReference type="InterPro" id="IPR029058">
    <property type="entry name" value="AB_hydrolase_fold"/>
</dbReference>
<dbReference type="CDD" id="cd00519">
    <property type="entry name" value="Lipase_3"/>
    <property type="match status" value="1"/>
</dbReference>
<comment type="caution">
    <text evidence="6">The sequence shown here is derived from an EMBL/GenBank/DDBJ whole genome shotgun (WGS) entry which is preliminary data.</text>
</comment>
<sequence>MLQTGHSLGGALATLDALYLTMHLPKDVHVKAVAYGMPRVGNPAFVKLFDDKVHDFKRINLQDDIIPALPTRHTPFEFLHTKGEIRILEDGSAVGCPGNEFDLDERCHAGSVTDFVSGNFLHHLGPYPGLLRMGRPFCESEEETRSTFARVRDKVIDAGAKVIDVLKTPRKVVASFLTDVLGLP</sequence>